<keyword evidence="2 4" id="KW-0328">Glycosyltransferase</keyword>
<dbReference type="PROSITE" id="PS00375">
    <property type="entry name" value="UDPGT"/>
    <property type="match status" value="1"/>
</dbReference>
<dbReference type="GO" id="GO:0008194">
    <property type="term" value="F:UDP-glycosyltransferase activity"/>
    <property type="evidence" value="ECO:0007669"/>
    <property type="project" value="InterPro"/>
</dbReference>
<evidence type="ECO:0000256" key="2">
    <source>
        <dbReference type="ARBA" id="ARBA00022676"/>
    </source>
</evidence>
<dbReference type="Gene3D" id="3.40.50.2000">
    <property type="entry name" value="Glycogen Phosphorylase B"/>
    <property type="match status" value="2"/>
</dbReference>
<evidence type="ECO:0000256" key="1">
    <source>
        <dbReference type="ARBA" id="ARBA00009995"/>
    </source>
</evidence>
<organism evidence="5 6">
    <name type="scientific">Liquidambar formosana</name>
    <name type="common">Formosan gum</name>
    <dbReference type="NCBI Taxonomy" id="63359"/>
    <lineage>
        <taxon>Eukaryota</taxon>
        <taxon>Viridiplantae</taxon>
        <taxon>Streptophyta</taxon>
        <taxon>Embryophyta</taxon>
        <taxon>Tracheophyta</taxon>
        <taxon>Spermatophyta</taxon>
        <taxon>Magnoliopsida</taxon>
        <taxon>eudicotyledons</taxon>
        <taxon>Gunneridae</taxon>
        <taxon>Pentapetalae</taxon>
        <taxon>Saxifragales</taxon>
        <taxon>Altingiaceae</taxon>
        <taxon>Liquidambar</taxon>
    </lineage>
</organism>
<comment type="similarity">
    <text evidence="1 4">Belongs to the UDP-glycosyltransferase family.</text>
</comment>
<protein>
    <recommendedName>
        <fullName evidence="7">UDP-glycosyltransferases domain-containing protein</fullName>
    </recommendedName>
</protein>
<dbReference type="FunFam" id="3.40.50.2000:FF:000051">
    <property type="entry name" value="Glycosyltransferase"/>
    <property type="match status" value="1"/>
</dbReference>
<evidence type="ECO:0000313" key="5">
    <source>
        <dbReference type="EMBL" id="KAK9274605.1"/>
    </source>
</evidence>
<keyword evidence="3 4" id="KW-0808">Transferase</keyword>
<accession>A0AAP0RBI9</accession>
<dbReference type="CDD" id="cd03784">
    <property type="entry name" value="GT1_Gtf-like"/>
    <property type="match status" value="1"/>
</dbReference>
<dbReference type="SUPFAM" id="SSF53756">
    <property type="entry name" value="UDP-Glycosyltransferase/glycogen phosphorylase"/>
    <property type="match status" value="1"/>
</dbReference>
<evidence type="ECO:0000313" key="6">
    <source>
        <dbReference type="Proteomes" id="UP001415857"/>
    </source>
</evidence>
<proteinExistence type="inferred from homology"/>
<comment type="caution">
    <text evidence="5">The sequence shown here is derived from an EMBL/GenBank/DDBJ whole genome shotgun (WGS) entry which is preliminary data.</text>
</comment>
<dbReference type="EMBL" id="JBBPBK010000011">
    <property type="protein sequence ID" value="KAK9274605.1"/>
    <property type="molecule type" value="Genomic_DNA"/>
</dbReference>
<dbReference type="AlphaFoldDB" id="A0AAP0RBI9"/>
<evidence type="ECO:0008006" key="7">
    <source>
        <dbReference type="Google" id="ProtNLM"/>
    </source>
</evidence>
<evidence type="ECO:0000256" key="4">
    <source>
        <dbReference type="RuleBase" id="RU003718"/>
    </source>
</evidence>
<dbReference type="InterPro" id="IPR002213">
    <property type="entry name" value="UDP_glucos_trans"/>
</dbReference>
<keyword evidence="6" id="KW-1185">Reference proteome</keyword>
<gene>
    <name evidence="5" type="ORF">L1049_021854</name>
</gene>
<evidence type="ECO:0000256" key="3">
    <source>
        <dbReference type="ARBA" id="ARBA00022679"/>
    </source>
</evidence>
<reference evidence="5 6" key="1">
    <citation type="journal article" date="2024" name="Plant J.">
        <title>Genome sequences and population genomics reveal climatic adaptation and genomic divergence between two closely related sweetgum species.</title>
        <authorList>
            <person name="Xu W.Q."/>
            <person name="Ren C.Q."/>
            <person name="Zhang X.Y."/>
            <person name="Comes H.P."/>
            <person name="Liu X.H."/>
            <person name="Li Y.G."/>
            <person name="Kettle C.J."/>
            <person name="Jalonen R."/>
            <person name="Gaisberger H."/>
            <person name="Ma Y.Z."/>
            <person name="Qiu Y.X."/>
        </authorList>
    </citation>
    <scope>NUCLEOTIDE SEQUENCE [LARGE SCALE GENOMIC DNA]</scope>
    <source>
        <strain evidence="5">Hangzhou</strain>
    </source>
</reference>
<dbReference type="Proteomes" id="UP001415857">
    <property type="component" value="Unassembled WGS sequence"/>
</dbReference>
<dbReference type="PANTHER" id="PTHR48045:SF12">
    <property type="entry name" value="GLYCOSYLTRANSFERASE"/>
    <property type="match status" value="1"/>
</dbReference>
<name>A0AAP0RBI9_LIQFO</name>
<dbReference type="InterPro" id="IPR035595">
    <property type="entry name" value="UDP_glycos_trans_CS"/>
</dbReference>
<dbReference type="Pfam" id="PF00201">
    <property type="entry name" value="UDPGT"/>
    <property type="match status" value="1"/>
</dbReference>
<sequence>MALSLMLHLPKLDQTFSCEYGELPEPVSLPGCTPLHGRDFVDPLQDRSNQAYRLILQIAKRHRLAAGILVNSFLDLEPGAFKALREEGSGMPAVYPVGPLIQAGSASEGDGSGCLRWLDEQPRGSVIFVSFGSGGTLSHEQLNELAFGLEKSGQRFLWVVRSPHEKAANATYFSAQSINDPFDFLPKGFLDRTKGLGLVVPSWAPQIQVLSHGSIGGFLTHCGWNSSLESIVHGVPLIGWPLYAEQKMNAVLLSEDLKVARRVKMNKNGIVEGEEIAKYFRELIGEEGKVLRNKMRDLKDAAAMVLSEDGSSTKSLAEVAQIWMNQKTM</sequence>
<dbReference type="PANTHER" id="PTHR48045">
    <property type="entry name" value="UDP-GLYCOSYLTRANSFERASE 72B1"/>
    <property type="match status" value="1"/>
</dbReference>